<name>A0A1U7N4A7_9CYAN</name>
<reference evidence="1 2" key="1">
    <citation type="submission" date="2016-10" db="EMBL/GenBank/DDBJ databases">
        <title>Comparative genomics uncovers the prolific and rare metabolic potential of the cyanobacterial genus Moorea.</title>
        <authorList>
            <person name="Leao T."/>
            <person name="Castelao G."/>
            <person name="Korobeynikov A."/>
            <person name="Monroe E.A."/>
            <person name="Podell S."/>
            <person name="Glukhov E."/>
            <person name="Allen E."/>
            <person name="Gerwick W.H."/>
            <person name="Gerwick L."/>
        </authorList>
    </citation>
    <scope>NUCLEOTIDE SEQUENCE [LARGE SCALE GENOMIC DNA]</scope>
    <source>
        <strain evidence="1 2">PNG5-198</strain>
    </source>
</reference>
<comment type="caution">
    <text evidence="1">The sequence shown here is derived from an EMBL/GenBank/DDBJ whole genome shotgun (WGS) entry which is preliminary data.</text>
</comment>
<gene>
    <name evidence="1" type="ORF">BJP37_18800</name>
</gene>
<dbReference type="EMBL" id="MKZS01000001">
    <property type="protein sequence ID" value="OLT60756.1"/>
    <property type="molecule type" value="Genomic_DNA"/>
</dbReference>
<organism evidence="1 2">
    <name type="scientific">Moorena bouillonii PNG</name>
    <dbReference type="NCBI Taxonomy" id="568701"/>
    <lineage>
        <taxon>Bacteria</taxon>
        <taxon>Bacillati</taxon>
        <taxon>Cyanobacteriota</taxon>
        <taxon>Cyanophyceae</taxon>
        <taxon>Coleofasciculales</taxon>
        <taxon>Coleofasciculaceae</taxon>
        <taxon>Moorena</taxon>
    </lineage>
</organism>
<accession>A0A1U7N4A7</accession>
<dbReference type="Proteomes" id="UP000186657">
    <property type="component" value="Unassembled WGS sequence"/>
</dbReference>
<evidence type="ECO:0000313" key="2">
    <source>
        <dbReference type="Proteomes" id="UP000186657"/>
    </source>
</evidence>
<dbReference type="AlphaFoldDB" id="A0A1U7N4A7"/>
<keyword evidence="2" id="KW-1185">Reference proteome</keyword>
<evidence type="ECO:0000313" key="1">
    <source>
        <dbReference type="EMBL" id="OLT60756.1"/>
    </source>
</evidence>
<sequence length="66" mass="7478">MVSEDSTFNRVRRGGYTGKKREFFIKRKKKADNYIATGKTLTKHLLVAQAEGTTDEDKLISVVNSQ</sequence>
<proteinExistence type="predicted"/>
<protein>
    <submittedName>
        <fullName evidence="1">Uncharacterized protein</fullName>
    </submittedName>
</protein>